<accession>A0ABX1E5G5</accession>
<dbReference type="Proteomes" id="UP000787635">
    <property type="component" value="Unassembled WGS sequence"/>
</dbReference>
<dbReference type="EMBL" id="JAAVNE010000026">
    <property type="protein sequence ID" value="NKC32432.1"/>
    <property type="molecule type" value="Genomic_DNA"/>
</dbReference>
<proteinExistence type="predicted"/>
<reference evidence="1 2" key="1">
    <citation type="submission" date="2020-03" db="EMBL/GenBank/DDBJ databases">
        <title>Roseomonas selenitidurans sp. nov. isolated from urban soil.</title>
        <authorList>
            <person name="Liu H."/>
        </authorList>
    </citation>
    <scope>NUCLEOTIDE SEQUENCE [LARGE SCALE GENOMIC DNA]</scope>
    <source>
        <strain evidence="1 2">BU-1</strain>
    </source>
</reference>
<evidence type="ECO:0008006" key="3">
    <source>
        <dbReference type="Google" id="ProtNLM"/>
    </source>
</evidence>
<evidence type="ECO:0000313" key="1">
    <source>
        <dbReference type="EMBL" id="NKC32432.1"/>
    </source>
</evidence>
<dbReference type="RefSeq" id="WP_168032503.1">
    <property type="nucleotide sequence ID" value="NZ_JAAVNE010000026.1"/>
</dbReference>
<sequence>MANRNPAGAARIDRTASLPWLLLLGATAGLALAQALPRQGEAVTLVFPPGLTEAAAMRRVLQADGWRPLATRRIGPLTLAVAVPGPGGAAGPVRGVWVMMRGAGAPCGAPTGSGQEDG</sequence>
<evidence type="ECO:0000313" key="2">
    <source>
        <dbReference type="Proteomes" id="UP000787635"/>
    </source>
</evidence>
<keyword evidence="2" id="KW-1185">Reference proteome</keyword>
<name>A0ABX1E5G5_9PROT</name>
<organism evidence="1 2">
    <name type="scientific">Falsiroseomonas selenitidurans</name>
    <dbReference type="NCBI Taxonomy" id="2716335"/>
    <lineage>
        <taxon>Bacteria</taxon>
        <taxon>Pseudomonadati</taxon>
        <taxon>Pseudomonadota</taxon>
        <taxon>Alphaproteobacteria</taxon>
        <taxon>Acetobacterales</taxon>
        <taxon>Roseomonadaceae</taxon>
        <taxon>Falsiroseomonas</taxon>
    </lineage>
</organism>
<gene>
    <name evidence="1" type="ORF">HEQ75_16325</name>
</gene>
<protein>
    <recommendedName>
        <fullName evidence="3">PASTA domain-containing protein</fullName>
    </recommendedName>
</protein>
<comment type="caution">
    <text evidence="1">The sequence shown here is derived from an EMBL/GenBank/DDBJ whole genome shotgun (WGS) entry which is preliminary data.</text>
</comment>